<feature type="region of interest" description="Disordered" evidence="1">
    <location>
        <begin position="568"/>
        <end position="591"/>
    </location>
</feature>
<comment type="caution">
    <text evidence="2">The sequence shown here is derived from an EMBL/GenBank/DDBJ whole genome shotgun (WGS) entry which is preliminary data.</text>
</comment>
<dbReference type="OrthoDB" id="3199698at2759"/>
<feature type="compositionally biased region" description="Polar residues" evidence="1">
    <location>
        <begin position="856"/>
        <end position="889"/>
    </location>
</feature>
<dbReference type="InterPro" id="IPR041078">
    <property type="entry name" value="Plavaka"/>
</dbReference>
<name>A0A8H5GU66_9AGAR</name>
<proteinExistence type="predicted"/>
<feature type="region of interest" description="Disordered" evidence="1">
    <location>
        <begin position="1"/>
        <end position="30"/>
    </location>
</feature>
<feature type="compositionally biased region" description="Basic and acidic residues" evidence="1">
    <location>
        <begin position="1"/>
        <end position="11"/>
    </location>
</feature>
<evidence type="ECO:0008006" key="4">
    <source>
        <dbReference type="Google" id="ProtNLM"/>
    </source>
</evidence>
<dbReference type="AlphaFoldDB" id="A0A8H5GU66"/>
<dbReference type="EMBL" id="JAACJN010000119">
    <property type="protein sequence ID" value="KAF5370960.1"/>
    <property type="molecule type" value="Genomic_DNA"/>
</dbReference>
<feature type="region of interest" description="Disordered" evidence="1">
    <location>
        <begin position="789"/>
        <end position="808"/>
    </location>
</feature>
<keyword evidence="3" id="KW-1185">Reference proteome</keyword>
<gene>
    <name evidence="2" type="ORF">D9757_009871</name>
</gene>
<evidence type="ECO:0000313" key="3">
    <source>
        <dbReference type="Proteomes" id="UP000518752"/>
    </source>
</evidence>
<evidence type="ECO:0000313" key="2">
    <source>
        <dbReference type="EMBL" id="KAF5370960.1"/>
    </source>
</evidence>
<protein>
    <recommendedName>
        <fullName evidence="4">Transposase</fullName>
    </recommendedName>
</protein>
<feature type="region of interest" description="Disordered" evidence="1">
    <location>
        <begin position="852"/>
        <end position="889"/>
    </location>
</feature>
<evidence type="ECO:0000256" key="1">
    <source>
        <dbReference type="SAM" id="MobiDB-lite"/>
    </source>
</evidence>
<reference evidence="2 3" key="1">
    <citation type="journal article" date="2020" name="ISME J.">
        <title>Uncovering the hidden diversity of litter-decomposition mechanisms in mushroom-forming fungi.</title>
        <authorList>
            <person name="Floudas D."/>
            <person name="Bentzer J."/>
            <person name="Ahren D."/>
            <person name="Johansson T."/>
            <person name="Persson P."/>
            <person name="Tunlid A."/>
        </authorList>
    </citation>
    <scope>NUCLEOTIDE SEQUENCE [LARGE SCALE GENOMIC DNA]</scope>
    <source>
        <strain evidence="2 3">CBS 406.79</strain>
    </source>
</reference>
<dbReference type="Proteomes" id="UP000518752">
    <property type="component" value="Unassembled WGS sequence"/>
</dbReference>
<organism evidence="2 3">
    <name type="scientific">Collybiopsis confluens</name>
    <dbReference type="NCBI Taxonomy" id="2823264"/>
    <lineage>
        <taxon>Eukaryota</taxon>
        <taxon>Fungi</taxon>
        <taxon>Dikarya</taxon>
        <taxon>Basidiomycota</taxon>
        <taxon>Agaricomycotina</taxon>
        <taxon>Agaricomycetes</taxon>
        <taxon>Agaricomycetidae</taxon>
        <taxon>Agaricales</taxon>
        <taxon>Marasmiineae</taxon>
        <taxon>Omphalotaceae</taxon>
        <taxon>Collybiopsis</taxon>
    </lineage>
</organism>
<accession>A0A8H5GU66</accession>
<dbReference type="Pfam" id="PF18759">
    <property type="entry name" value="Plavaka"/>
    <property type="match status" value="1"/>
</dbReference>
<sequence>MSCDICDHEGKTLPSNTPPPLPQENPSDQNPWFPFGSEAEFRLADLLFTDTEMSQGNINKLLDIWSLYQQQLRQANGCTTCPESQDGPFLDHKNMYSTIDSIAEGGAIWKCMQTAVDENLSSDAPEWQKTSYQVWYRDPRTVIANILSNPEFAANFDVASYVHLDGSGQRRWSDFMSGNFAWRHADKIRDADTEFQKAKGAMLVPVILGADKTTVSVATGHVEYHPLYLTIGNVTNEVRRAHRNAVIPIGFLAIPKSDRKYDKDSKFRIFRKQLYHHSVAAILRSLKFAMTTPVVQRCPDGHFRRIIYDLAAFIADYPEQVYLSGIVQGWCERCSALYSDLDGPGDRRTRELDQILREEYGDKGRTLWDNFGIDEHIMPFTEDFPRADIHEMLSPDLLHQIIKGCFKDMLVEWCFEYLTIEHGEARANEILDDIDRRLAAVPSFPGLRHFPHGRRFKQWTGDDSKALMKRSIKSFQEYRQIFIDTGVREHFSIPRMHAIKHYPFCIMEFGAPNGLCSSITESRHITAVKKPWRHSNRYQALSQMLLTNQRLDKLSALRSSLVKHQLLLPSHPPKPDPFDTESEDIGPLDSGRATADVKLAHTRARNYPRDLVALATHIQQPTFVLLTQEFLRDQLHSLNENHSTHSSDSDSNSTLPHITSKVNVYHSAVAVFYAPSDNSGIRGMKRERIRCTPSWYSAERRDCILATIDDEKPGYQGLSAARALLFFSFKYGNKVYSCALVHWYNTYGQRRDPKTGLWMVRPAFYDQTGQQQSPCLAVVHLDSLKHKVDDEEDEHNNSGASSEDELHLRGFSQTGNRNLHKLYQLGLEESQVESYAYYKNIRAFQEYKNKEKLGKSSGSQTVKSDSDDQASTDTPLNQSHSGSDTSLGHNTEISRLLADNEALRDEVKTLTDIIQRTGDIFTGITQKGRNGQLNRPELIDVLNQYYIAQVLEE</sequence>